<dbReference type="RefSeq" id="WP_232110802.1">
    <property type="nucleotide sequence ID" value="NZ_AP023396.1"/>
</dbReference>
<reference evidence="4 5" key="1">
    <citation type="submission" date="2020-08" db="EMBL/GenBank/DDBJ databases">
        <title>Genome Sequencing of Nocardia wallacei strain FMUON74 and assembly.</title>
        <authorList>
            <person name="Toyokawa M."/>
            <person name="Uesaka K."/>
        </authorList>
    </citation>
    <scope>NUCLEOTIDE SEQUENCE [LARGE SCALE GENOMIC DNA]</scope>
    <source>
        <strain evidence="4 5">FMUON74</strain>
    </source>
</reference>
<keyword evidence="2" id="KW-1133">Transmembrane helix</keyword>
<dbReference type="Pfam" id="PF03632">
    <property type="entry name" value="Glyco_hydro_65m"/>
    <property type="match status" value="1"/>
</dbReference>
<dbReference type="Gene3D" id="2.60.420.10">
    <property type="entry name" value="Maltose phosphorylase, domain 3"/>
    <property type="match status" value="1"/>
</dbReference>
<dbReference type="InterPro" id="IPR008928">
    <property type="entry name" value="6-hairpin_glycosidase_sf"/>
</dbReference>
<dbReference type="PANTHER" id="PTHR11051">
    <property type="entry name" value="GLYCOSYL HYDROLASE-RELATED"/>
    <property type="match status" value="1"/>
</dbReference>
<keyword evidence="1" id="KW-0378">Hydrolase</keyword>
<dbReference type="GeneID" id="80345069"/>
<dbReference type="InterPro" id="IPR011013">
    <property type="entry name" value="Gal_mutarotase_sf_dom"/>
</dbReference>
<dbReference type="Pfam" id="PF03633">
    <property type="entry name" value="Glyco_hydro_65C"/>
    <property type="match status" value="1"/>
</dbReference>
<dbReference type="Gene3D" id="2.60.120.260">
    <property type="entry name" value="Galactose-binding domain-like"/>
    <property type="match status" value="1"/>
</dbReference>
<dbReference type="Proteomes" id="UP000516173">
    <property type="component" value="Chromosome"/>
</dbReference>
<dbReference type="InterPro" id="IPR005195">
    <property type="entry name" value="Glyco_hydro_65_M"/>
</dbReference>
<dbReference type="InterPro" id="IPR037018">
    <property type="entry name" value="GH65_N"/>
</dbReference>
<evidence type="ECO:0000256" key="1">
    <source>
        <dbReference type="ARBA" id="ARBA00023295"/>
    </source>
</evidence>
<dbReference type="Pfam" id="PF03636">
    <property type="entry name" value="Glyco_hydro_65N"/>
    <property type="match status" value="1"/>
</dbReference>
<protein>
    <recommendedName>
        <fullName evidence="3">F5/8 type C domain-containing protein</fullName>
    </recommendedName>
</protein>
<evidence type="ECO:0000313" key="5">
    <source>
        <dbReference type="Proteomes" id="UP000516173"/>
    </source>
</evidence>
<dbReference type="GO" id="GO:0004555">
    <property type="term" value="F:alpha,alpha-trehalase activity"/>
    <property type="evidence" value="ECO:0007669"/>
    <property type="project" value="TreeGrafter"/>
</dbReference>
<dbReference type="Pfam" id="PF00754">
    <property type="entry name" value="F5_F8_type_C"/>
    <property type="match status" value="1"/>
</dbReference>
<dbReference type="InterPro" id="IPR005196">
    <property type="entry name" value="Glyco_hydro_65_N"/>
</dbReference>
<dbReference type="SUPFAM" id="SSF49785">
    <property type="entry name" value="Galactose-binding domain-like"/>
    <property type="match status" value="1"/>
</dbReference>
<gene>
    <name evidence="4" type="ORF">NWFMUON74_04470</name>
</gene>
<dbReference type="SUPFAM" id="SSF48208">
    <property type="entry name" value="Six-hairpin glycosidases"/>
    <property type="match status" value="1"/>
</dbReference>
<keyword evidence="5" id="KW-1185">Reference proteome</keyword>
<dbReference type="GO" id="GO:0005993">
    <property type="term" value="P:trehalose catabolic process"/>
    <property type="evidence" value="ECO:0007669"/>
    <property type="project" value="TreeGrafter"/>
</dbReference>
<dbReference type="EMBL" id="AP023396">
    <property type="protein sequence ID" value="BCK52675.1"/>
    <property type="molecule type" value="Genomic_DNA"/>
</dbReference>
<organism evidence="4 5">
    <name type="scientific">Nocardia wallacei</name>
    <dbReference type="NCBI Taxonomy" id="480035"/>
    <lineage>
        <taxon>Bacteria</taxon>
        <taxon>Bacillati</taxon>
        <taxon>Actinomycetota</taxon>
        <taxon>Actinomycetes</taxon>
        <taxon>Mycobacteriales</taxon>
        <taxon>Nocardiaceae</taxon>
        <taxon>Nocardia</taxon>
    </lineage>
</organism>
<dbReference type="KEGG" id="nwl:NWFMUON74_04470"/>
<feature type="domain" description="F5/8 type C" evidence="3">
    <location>
        <begin position="773"/>
        <end position="901"/>
    </location>
</feature>
<keyword evidence="1" id="KW-0326">Glycosidase</keyword>
<evidence type="ECO:0000259" key="3">
    <source>
        <dbReference type="PROSITE" id="PS50022"/>
    </source>
</evidence>
<keyword evidence="2" id="KW-0812">Transmembrane</keyword>
<proteinExistence type="predicted"/>
<dbReference type="InterPro" id="IPR012341">
    <property type="entry name" value="6hp_glycosidase-like_sf"/>
</dbReference>
<evidence type="ECO:0000256" key="2">
    <source>
        <dbReference type="SAM" id="Phobius"/>
    </source>
</evidence>
<dbReference type="PANTHER" id="PTHR11051:SF8">
    <property type="entry name" value="PROTEIN-GLUCOSYLGALACTOSYLHYDROXYLYSINE GLUCOSIDASE"/>
    <property type="match status" value="1"/>
</dbReference>
<dbReference type="PROSITE" id="PS50022">
    <property type="entry name" value="FA58C_3"/>
    <property type="match status" value="1"/>
</dbReference>
<keyword evidence="2" id="KW-0472">Membrane</keyword>
<dbReference type="InterPro" id="IPR005194">
    <property type="entry name" value="Glyco_hydro_65_C"/>
</dbReference>
<evidence type="ECO:0000313" key="4">
    <source>
        <dbReference type="EMBL" id="BCK52675.1"/>
    </source>
</evidence>
<accession>A0A7G1KCG4</accession>
<dbReference type="GO" id="GO:0030246">
    <property type="term" value="F:carbohydrate binding"/>
    <property type="evidence" value="ECO:0007669"/>
    <property type="project" value="InterPro"/>
</dbReference>
<feature type="transmembrane region" description="Helical" evidence="2">
    <location>
        <begin position="12"/>
        <end position="36"/>
    </location>
</feature>
<dbReference type="SUPFAM" id="SSF74650">
    <property type="entry name" value="Galactose mutarotase-like"/>
    <property type="match status" value="1"/>
</dbReference>
<name>A0A7G1KCG4_9NOCA</name>
<dbReference type="InterPro" id="IPR008979">
    <property type="entry name" value="Galactose-bd-like_sf"/>
</dbReference>
<dbReference type="Gene3D" id="1.50.10.10">
    <property type="match status" value="1"/>
</dbReference>
<dbReference type="Gene3D" id="2.70.98.40">
    <property type="entry name" value="Glycoside hydrolase, family 65, N-terminal domain"/>
    <property type="match status" value="1"/>
</dbReference>
<sequence>MPSTSRPATSHRLRLSIGVAAAVVAVLVVAAIVVAVRSQPGTQRTFPCPGDSVSAAADWAPSSRSFTAGYEGHPFVGNGYLGLRVPPAGTGYVETGEITGYPMYTPRYDGAFAAGLYARDPAVAGGLEVAAALPNWSTLRVGVGDETFSSATPPAQVSNFRQTQYLRCGLVRTELTWTTRDGRATDLAYDVLTDRTDQHAAAVHLTLTPHWSGQATVTDLIDYAGARRLDRTAATAQPPLVSTEFRTRTTNVAGTVASVLDVGAAAIRPQDSGQQATVPVSSGQPYEITKFVGVDTALTAADPARSATDAAQRGATRGWSKVLAAQSEAWRQLWDSDIEVPGRPDVQLWARGALYSLYSATNSRQDNSIPPTGLSSDNYGGLIFWDADIWMYPGLLQLHPELARSVVEYRYKTLPAARENARRLGYSGAFYPWTSASTGDLWSECHSWSPPHCVTQIHLQGDIALAAWQYYLATKDLDYLRDRVWPIMSDLAEFWAARVSANPDGSYSIRDVAGPDEYSNGVDDGAYTNGVAAVTLRNATTAAALVGAPAPPEWTAVADRLRMPFDPREGIFVQYDGYRGERLKQADTVLLQYPLEWPMPPEVAARTLDYYAERTDPDGPAMTDSVHQIDAAANGEPGCAVGTYLDRSARPFARPPFGRFAEARGEKAGAADPLAGSPAFDFTTLAGGFVQEFTNGLAGLRLREDRVRLDPVLPPQLSDGVVVRGLHWQGRVFDVSVGPEHSTVTLRSGAPLPVETKNGVRQADPGESLRLPTRRPDRAPTVDAADCKTVLASSEQPGAYAEAAVDGNSATSWLPATATADLTVDLGQVDAVVKVAPEWRGPPPAAYDIAVSRDNRTWATVPRAADGALMTPSYARYVRVRIDGADTGASAGIRELDVVTR</sequence>
<dbReference type="InterPro" id="IPR000421">
    <property type="entry name" value="FA58C"/>
</dbReference>
<dbReference type="GO" id="GO:0016757">
    <property type="term" value="F:glycosyltransferase activity"/>
    <property type="evidence" value="ECO:0007669"/>
    <property type="project" value="UniProtKB-ARBA"/>
</dbReference>
<dbReference type="AlphaFoldDB" id="A0A7G1KCG4"/>